<reference evidence="2" key="1">
    <citation type="journal article" date="2019" name="Int. J. Syst. Evol. Microbiol.">
        <title>The Global Catalogue of Microorganisms (GCM) 10K type strain sequencing project: providing services to taxonomists for standard genome sequencing and annotation.</title>
        <authorList>
            <consortium name="The Broad Institute Genomics Platform"/>
            <consortium name="The Broad Institute Genome Sequencing Center for Infectious Disease"/>
            <person name="Wu L."/>
            <person name="Ma J."/>
        </authorList>
    </citation>
    <scope>NUCLEOTIDE SEQUENCE [LARGE SCALE GENOMIC DNA]</scope>
    <source>
        <strain evidence="2">JCM 18952</strain>
    </source>
</reference>
<dbReference type="EMBL" id="BAABLK010000034">
    <property type="protein sequence ID" value="GAA5227873.1"/>
    <property type="molecule type" value="Genomic_DNA"/>
</dbReference>
<proteinExistence type="predicted"/>
<comment type="caution">
    <text evidence="1">The sequence shown here is derived from an EMBL/GenBank/DDBJ whole genome shotgun (WGS) entry which is preliminary data.</text>
</comment>
<accession>A0ABP9TPT7</accession>
<keyword evidence="2" id="KW-1185">Reference proteome</keyword>
<name>A0ABP9TPT7_9MICC</name>
<gene>
    <name evidence="1" type="ORF">GCM10025778_24060</name>
</gene>
<dbReference type="Proteomes" id="UP001501257">
    <property type="component" value="Unassembled WGS sequence"/>
</dbReference>
<evidence type="ECO:0000313" key="1">
    <source>
        <dbReference type="EMBL" id="GAA5227873.1"/>
    </source>
</evidence>
<organism evidence="1 2">
    <name type="scientific">Paeniglutamicibacter antarcticus</name>
    <dbReference type="NCBI Taxonomy" id="494023"/>
    <lineage>
        <taxon>Bacteria</taxon>
        <taxon>Bacillati</taxon>
        <taxon>Actinomycetota</taxon>
        <taxon>Actinomycetes</taxon>
        <taxon>Micrococcales</taxon>
        <taxon>Micrococcaceae</taxon>
        <taxon>Paeniglutamicibacter</taxon>
    </lineage>
</organism>
<protein>
    <submittedName>
        <fullName evidence="1">Uncharacterized protein</fullName>
    </submittedName>
</protein>
<evidence type="ECO:0000313" key="2">
    <source>
        <dbReference type="Proteomes" id="UP001501257"/>
    </source>
</evidence>
<sequence>MPSLRFPLLLSGCLLLALEEACHHKPGKAGHAQARYDKQGEEEDFKSKVFVHATILTASPGAPRLS</sequence>